<accession>A0A0C9WJP1</accession>
<reference evidence="1 2" key="1">
    <citation type="submission" date="2014-04" db="EMBL/GenBank/DDBJ databases">
        <authorList>
            <consortium name="DOE Joint Genome Institute"/>
            <person name="Kuo A."/>
            <person name="Kohler A."/>
            <person name="Nagy L.G."/>
            <person name="Floudas D."/>
            <person name="Copeland A."/>
            <person name="Barry K.W."/>
            <person name="Cichocki N."/>
            <person name="Veneault-Fourrey C."/>
            <person name="LaButti K."/>
            <person name="Lindquist E.A."/>
            <person name="Lipzen A."/>
            <person name="Lundell T."/>
            <person name="Morin E."/>
            <person name="Murat C."/>
            <person name="Sun H."/>
            <person name="Tunlid A."/>
            <person name="Henrissat B."/>
            <person name="Grigoriev I.V."/>
            <person name="Hibbett D.S."/>
            <person name="Martin F."/>
            <person name="Nordberg H.P."/>
            <person name="Cantor M.N."/>
            <person name="Hua S.X."/>
        </authorList>
    </citation>
    <scope>NUCLEOTIDE SEQUENCE [LARGE SCALE GENOMIC DNA]</scope>
    <source>
        <strain evidence="1 2">LaAM-08-1</strain>
    </source>
</reference>
<evidence type="ECO:0008006" key="3">
    <source>
        <dbReference type="Google" id="ProtNLM"/>
    </source>
</evidence>
<sequence length="282" mass="32169">MKTKAELEADLSKYTEVLFAMSAALDDDLDNLFDDLFDDEPEDDFDPAADSAAETLELMGINWLLVTQAVSGDGSRSSYDQIPKSLDFFTVVLQAPDRWFRHMFRMGRDMFDRLVMMLSHDPIFQSRGRKPQRHIKYQLGCFLVRYGLRGCDSLDTAQKLSIGHGTVFLYCKRVSRALRKLGVRYVKFPNEGRQEVISDGIEEKSGFPGCIGSADGSLIRFTEQPLGEYGHMFLCRKKFFGEALSYIKKTNVQATVDHERRITSYELGWPGIHIFTIHYSAI</sequence>
<dbReference type="AlphaFoldDB" id="A0A0C9WJP1"/>
<dbReference type="STRING" id="1095629.A0A0C9WJP1"/>
<evidence type="ECO:0000313" key="1">
    <source>
        <dbReference type="EMBL" id="KIJ95034.1"/>
    </source>
</evidence>
<evidence type="ECO:0000313" key="2">
    <source>
        <dbReference type="Proteomes" id="UP000054477"/>
    </source>
</evidence>
<gene>
    <name evidence="1" type="ORF">K443DRAFT_125012</name>
</gene>
<dbReference type="OrthoDB" id="3233403at2759"/>
<dbReference type="HOGENOM" id="CLU_1094644_0_0_1"/>
<dbReference type="EMBL" id="KN838770">
    <property type="protein sequence ID" value="KIJ95034.1"/>
    <property type="molecule type" value="Genomic_DNA"/>
</dbReference>
<protein>
    <recommendedName>
        <fullName evidence="3">DDE Tnp4 domain-containing protein</fullName>
    </recommendedName>
</protein>
<dbReference type="Proteomes" id="UP000054477">
    <property type="component" value="Unassembled WGS sequence"/>
</dbReference>
<reference evidence="2" key="2">
    <citation type="submission" date="2015-01" db="EMBL/GenBank/DDBJ databases">
        <title>Evolutionary Origins and Diversification of the Mycorrhizal Mutualists.</title>
        <authorList>
            <consortium name="DOE Joint Genome Institute"/>
            <consortium name="Mycorrhizal Genomics Consortium"/>
            <person name="Kohler A."/>
            <person name="Kuo A."/>
            <person name="Nagy L.G."/>
            <person name="Floudas D."/>
            <person name="Copeland A."/>
            <person name="Barry K.W."/>
            <person name="Cichocki N."/>
            <person name="Veneault-Fourrey C."/>
            <person name="LaButti K."/>
            <person name="Lindquist E.A."/>
            <person name="Lipzen A."/>
            <person name="Lundell T."/>
            <person name="Morin E."/>
            <person name="Murat C."/>
            <person name="Riley R."/>
            <person name="Ohm R."/>
            <person name="Sun H."/>
            <person name="Tunlid A."/>
            <person name="Henrissat B."/>
            <person name="Grigoriev I.V."/>
            <person name="Hibbett D.S."/>
            <person name="Martin F."/>
        </authorList>
    </citation>
    <scope>NUCLEOTIDE SEQUENCE [LARGE SCALE GENOMIC DNA]</scope>
    <source>
        <strain evidence="2">LaAM-08-1</strain>
    </source>
</reference>
<keyword evidence="2" id="KW-1185">Reference proteome</keyword>
<organism evidence="1 2">
    <name type="scientific">Laccaria amethystina LaAM-08-1</name>
    <dbReference type="NCBI Taxonomy" id="1095629"/>
    <lineage>
        <taxon>Eukaryota</taxon>
        <taxon>Fungi</taxon>
        <taxon>Dikarya</taxon>
        <taxon>Basidiomycota</taxon>
        <taxon>Agaricomycotina</taxon>
        <taxon>Agaricomycetes</taxon>
        <taxon>Agaricomycetidae</taxon>
        <taxon>Agaricales</taxon>
        <taxon>Agaricineae</taxon>
        <taxon>Hydnangiaceae</taxon>
        <taxon>Laccaria</taxon>
    </lineage>
</organism>
<name>A0A0C9WJP1_9AGAR</name>
<proteinExistence type="predicted"/>